<comment type="caution">
    <text evidence="2">The sequence shown here is derived from an EMBL/GenBank/DDBJ whole genome shotgun (WGS) entry which is preliminary data.</text>
</comment>
<dbReference type="Proteomes" id="UP000325081">
    <property type="component" value="Unassembled WGS sequence"/>
</dbReference>
<protein>
    <submittedName>
        <fullName evidence="2">DNA glycosylase superfamily protein</fullName>
    </submittedName>
</protein>
<accession>A0A5A7PVC7</accession>
<sequence length="136" mass="15914">MEAQTDMATDLLHRTFSWCERCKVDLHSVATVENFIEEFAWKSRQVRVYAIKCKHQNTLSFKILPNGQGDNGVAHEPSTNSHCRELLNLLCQDARQSSRTHDQSPRRRREPLLPEFERKEQAPHRNFAPSLVRYQP</sequence>
<evidence type="ECO:0000313" key="2">
    <source>
        <dbReference type="EMBL" id="GER36606.1"/>
    </source>
</evidence>
<evidence type="ECO:0000256" key="1">
    <source>
        <dbReference type="SAM" id="MobiDB-lite"/>
    </source>
</evidence>
<feature type="region of interest" description="Disordered" evidence="1">
    <location>
        <begin position="95"/>
        <end position="136"/>
    </location>
</feature>
<proteinExistence type="predicted"/>
<feature type="compositionally biased region" description="Basic and acidic residues" evidence="1">
    <location>
        <begin position="99"/>
        <end position="123"/>
    </location>
</feature>
<name>A0A5A7PVC7_STRAF</name>
<dbReference type="AlphaFoldDB" id="A0A5A7PVC7"/>
<dbReference type="EMBL" id="BKCP01005183">
    <property type="protein sequence ID" value="GER36606.1"/>
    <property type="molecule type" value="Genomic_DNA"/>
</dbReference>
<evidence type="ECO:0000313" key="3">
    <source>
        <dbReference type="Proteomes" id="UP000325081"/>
    </source>
</evidence>
<reference evidence="3" key="1">
    <citation type="journal article" date="2019" name="Curr. Biol.">
        <title>Genome Sequence of Striga asiatica Provides Insight into the Evolution of Plant Parasitism.</title>
        <authorList>
            <person name="Yoshida S."/>
            <person name="Kim S."/>
            <person name="Wafula E.K."/>
            <person name="Tanskanen J."/>
            <person name="Kim Y.M."/>
            <person name="Honaas L."/>
            <person name="Yang Z."/>
            <person name="Spallek T."/>
            <person name="Conn C.E."/>
            <person name="Ichihashi Y."/>
            <person name="Cheong K."/>
            <person name="Cui S."/>
            <person name="Der J.P."/>
            <person name="Gundlach H."/>
            <person name="Jiao Y."/>
            <person name="Hori C."/>
            <person name="Ishida J.K."/>
            <person name="Kasahara H."/>
            <person name="Kiba T."/>
            <person name="Kim M.S."/>
            <person name="Koo N."/>
            <person name="Laohavisit A."/>
            <person name="Lee Y.H."/>
            <person name="Lumba S."/>
            <person name="McCourt P."/>
            <person name="Mortimer J.C."/>
            <person name="Mutuku J.M."/>
            <person name="Nomura T."/>
            <person name="Sasaki-Sekimoto Y."/>
            <person name="Seto Y."/>
            <person name="Wang Y."/>
            <person name="Wakatake T."/>
            <person name="Sakakibara H."/>
            <person name="Demura T."/>
            <person name="Yamaguchi S."/>
            <person name="Yoneyama K."/>
            <person name="Manabe R.I."/>
            <person name="Nelson D.C."/>
            <person name="Schulman A.H."/>
            <person name="Timko M.P."/>
            <person name="dePamphilis C.W."/>
            <person name="Choi D."/>
            <person name="Shirasu K."/>
        </authorList>
    </citation>
    <scope>NUCLEOTIDE SEQUENCE [LARGE SCALE GENOMIC DNA]</scope>
    <source>
        <strain evidence="3">cv. UVA1</strain>
    </source>
</reference>
<gene>
    <name evidence="2" type="ORF">STAS_12946</name>
</gene>
<organism evidence="2 3">
    <name type="scientific">Striga asiatica</name>
    <name type="common">Asiatic witchweed</name>
    <name type="synonym">Buchnera asiatica</name>
    <dbReference type="NCBI Taxonomy" id="4170"/>
    <lineage>
        <taxon>Eukaryota</taxon>
        <taxon>Viridiplantae</taxon>
        <taxon>Streptophyta</taxon>
        <taxon>Embryophyta</taxon>
        <taxon>Tracheophyta</taxon>
        <taxon>Spermatophyta</taxon>
        <taxon>Magnoliopsida</taxon>
        <taxon>eudicotyledons</taxon>
        <taxon>Gunneridae</taxon>
        <taxon>Pentapetalae</taxon>
        <taxon>asterids</taxon>
        <taxon>lamiids</taxon>
        <taxon>Lamiales</taxon>
        <taxon>Orobanchaceae</taxon>
        <taxon>Buchnereae</taxon>
        <taxon>Striga</taxon>
    </lineage>
</organism>
<keyword evidence="3" id="KW-1185">Reference proteome</keyword>